<feature type="non-terminal residue" evidence="1">
    <location>
        <position position="1"/>
    </location>
</feature>
<protein>
    <recommendedName>
        <fullName evidence="3">Copia protein</fullName>
    </recommendedName>
</protein>
<dbReference type="STRING" id="157652.A0A371FZB5"/>
<evidence type="ECO:0000313" key="1">
    <source>
        <dbReference type="EMBL" id="RDX83656.1"/>
    </source>
</evidence>
<dbReference type="AlphaFoldDB" id="A0A371FZB5"/>
<keyword evidence="2" id="KW-1185">Reference proteome</keyword>
<dbReference type="PANTHER" id="PTHR11439">
    <property type="entry name" value="GAG-POL-RELATED RETROTRANSPOSON"/>
    <property type="match status" value="1"/>
</dbReference>
<organism evidence="1 2">
    <name type="scientific">Mucuna pruriens</name>
    <name type="common">Velvet bean</name>
    <name type="synonym">Dolichos pruriens</name>
    <dbReference type="NCBI Taxonomy" id="157652"/>
    <lineage>
        <taxon>Eukaryota</taxon>
        <taxon>Viridiplantae</taxon>
        <taxon>Streptophyta</taxon>
        <taxon>Embryophyta</taxon>
        <taxon>Tracheophyta</taxon>
        <taxon>Spermatophyta</taxon>
        <taxon>Magnoliopsida</taxon>
        <taxon>eudicotyledons</taxon>
        <taxon>Gunneridae</taxon>
        <taxon>Pentapetalae</taxon>
        <taxon>rosids</taxon>
        <taxon>fabids</taxon>
        <taxon>Fabales</taxon>
        <taxon>Fabaceae</taxon>
        <taxon>Papilionoideae</taxon>
        <taxon>50 kb inversion clade</taxon>
        <taxon>NPAAA clade</taxon>
        <taxon>indigoferoid/millettioid clade</taxon>
        <taxon>Phaseoleae</taxon>
        <taxon>Mucuna</taxon>
    </lineage>
</organism>
<dbReference type="EMBL" id="QJKJ01007289">
    <property type="protein sequence ID" value="RDX83656.1"/>
    <property type="molecule type" value="Genomic_DNA"/>
</dbReference>
<dbReference type="Pfam" id="PF14223">
    <property type="entry name" value="Retrotran_gag_2"/>
    <property type="match status" value="1"/>
</dbReference>
<evidence type="ECO:0008006" key="3">
    <source>
        <dbReference type="Google" id="ProtNLM"/>
    </source>
</evidence>
<sequence length="498" mass="57332">MPYDYEALNFRSVLGSISKSQSAIKFLEEIEQFFVKNEKAEMSNLLAKLYKGKGNIRKYIMEMSNLTTKLKSLKLELGEDLIVHLVLISLPTHFGQSKVNYNTQKDKWSLNELISHYVQEEERYGYLYLIHEKSQSLDVFKSFKDEVELQLGKKIKAIKSNRGGEYYDRYDGSGEQRPGRFPFFSKSVELSFFETGNARILEEVEFEKEENIRNVVFKEESVNNITKVLVPITDQETTLVIEDNVQTIVPDIVPEQDYDEILRDRSQVILRLSQKNYISKVLDGFGMKDSKSRDTSIAKGDKFSLNFAPTMTLKEMRCKKFSMPQQYLSDPRIQHWKAVNDALLEEKKGYMLTRKCEGLEIIRYSDSDFAGCQDSKHSTYGYIYMLAGGAIFWKSVEQTLIAPSTMATELVACFEASNHGICLQNFVTSLRVVDGIERPLKIYCDNNSTVLYSNNNRSSTKSKFINIKILDAVIEKLHVCLNIISNTDIVNQRLRNHT</sequence>
<comment type="caution">
    <text evidence="1">The sequence shown here is derived from an EMBL/GenBank/DDBJ whole genome shotgun (WGS) entry which is preliminary data.</text>
</comment>
<gene>
    <name evidence="1" type="ORF">CR513_35401</name>
</gene>
<dbReference type="PANTHER" id="PTHR11439:SF467">
    <property type="entry name" value="INTEGRASE CATALYTIC DOMAIN-CONTAINING PROTEIN"/>
    <property type="match status" value="1"/>
</dbReference>
<reference evidence="1" key="1">
    <citation type="submission" date="2018-05" db="EMBL/GenBank/DDBJ databases">
        <title>Draft genome of Mucuna pruriens seed.</title>
        <authorList>
            <person name="Nnadi N.E."/>
            <person name="Vos R."/>
            <person name="Hasami M.H."/>
            <person name="Devisetty U.K."/>
            <person name="Aguiy J.C."/>
        </authorList>
    </citation>
    <scope>NUCLEOTIDE SEQUENCE [LARGE SCALE GENOMIC DNA]</scope>
    <source>
        <strain evidence="1">JCA_2017</strain>
    </source>
</reference>
<dbReference type="OrthoDB" id="418757at2759"/>
<dbReference type="Proteomes" id="UP000257109">
    <property type="component" value="Unassembled WGS sequence"/>
</dbReference>
<dbReference type="CDD" id="cd09272">
    <property type="entry name" value="RNase_HI_RT_Ty1"/>
    <property type="match status" value="1"/>
</dbReference>
<accession>A0A371FZB5</accession>
<proteinExistence type="predicted"/>
<name>A0A371FZB5_MUCPR</name>
<evidence type="ECO:0000313" key="2">
    <source>
        <dbReference type="Proteomes" id="UP000257109"/>
    </source>
</evidence>